<keyword evidence="5" id="KW-1185">Reference proteome</keyword>
<dbReference type="Pfam" id="PF00440">
    <property type="entry name" value="TetR_N"/>
    <property type="match status" value="1"/>
</dbReference>
<gene>
    <name evidence="4" type="ORF">M8542_12715</name>
</gene>
<feature type="DNA-binding region" description="H-T-H motif" evidence="2">
    <location>
        <begin position="36"/>
        <end position="55"/>
    </location>
</feature>
<dbReference type="Proteomes" id="UP001144096">
    <property type="component" value="Unassembled WGS sequence"/>
</dbReference>
<keyword evidence="1 2" id="KW-0238">DNA-binding</keyword>
<dbReference type="Pfam" id="PF17929">
    <property type="entry name" value="TetR_C_34"/>
    <property type="match status" value="1"/>
</dbReference>
<feature type="domain" description="HTH tetR-type" evidence="3">
    <location>
        <begin position="13"/>
        <end position="73"/>
    </location>
</feature>
<accession>A0A9X2NAU2</accession>
<evidence type="ECO:0000313" key="4">
    <source>
        <dbReference type="EMBL" id="MCR6483680.1"/>
    </source>
</evidence>
<protein>
    <submittedName>
        <fullName evidence="4">TetR family transcriptional regulator</fullName>
    </submittedName>
</protein>
<sequence length="222" mass="23650">MTFQRARSAEQREERRRTILDTALAMLDEMPVAEVSLNELSRRVGLAKSNVLRYFESREAVLLELLDRALRGWLAEVAGELATGVEPGLPAKERAEKFAAVVAHSLAARTVLCDLIGAQAGVLEHNVSVDAVVGFKRSALAGLESMAELVRRHVPEVGAEATSVCLLAMILTGGLWTHCRPSPSALAAYAVDPALAALHLDLAPALEQGLGLLIAGAMARNA</sequence>
<dbReference type="InterPro" id="IPR041483">
    <property type="entry name" value="TetR_C_34"/>
</dbReference>
<dbReference type="RefSeq" id="WP_257920315.1">
    <property type="nucleotide sequence ID" value="NZ_JAMXQV010000006.1"/>
</dbReference>
<reference evidence="4" key="1">
    <citation type="submission" date="2022-06" db="EMBL/GenBank/DDBJ databases">
        <title>Amycolatopsis iheyaensis sp. nov., a new species of the genus Amycolatopsis isolated from soil in Iheya island, Japan.</title>
        <authorList>
            <person name="Ngamcharungchit C."/>
            <person name="Kanto H."/>
            <person name="Take A."/>
            <person name="Intra B."/>
            <person name="Matsumoto A."/>
            <person name="Panbangred W."/>
            <person name="Inahashi Y."/>
        </authorList>
    </citation>
    <scope>NUCLEOTIDE SEQUENCE</scope>
    <source>
        <strain evidence="4">OK19-0408</strain>
    </source>
</reference>
<dbReference type="GO" id="GO:0003677">
    <property type="term" value="F:DNA binding"/>
    <property type="evidence" value="ECO:0007669"/>
    <property type="project" value="UniProtKB-UniRule"/>
</dbReference>
<dbReference type="AlphaFoldDB" id="A0A9X2NAU2"/>
<name>A0A9X2NAU2_9PSEU</name>
<dbReference type="SUPFAM" id="SSF46689">
    <property type="entry name" value="Homeodomain-like"/>
    <property type="match status" value="1"/>
</dbReference>
<evidence type="ECO:0000259" key="3">
    <source>
        <dbReference type="PROSITE" id="PS50977"/>
    </source>
</evidence>
<comment type="caution">
    <text evidence="4">The sequence shown here is derived from an EMBL/GenBank/DDBJ whole genome shotgun (WGS) entry which is preliminary data.</text>
</comment>
<dbReference type="InterPro" id="IPR001647">
    <property type="entry name" value="HTH_TetR"/>
</dbReference>
<evidence type="ECO:0000256" key="2">
    <source>
        <dbReference type="PROSITE-ProRule" id="PRU00335"/>
    </source>
</evidence>
<evidence type="ECO:0000256" key="1">
    <source>
        <dbReference type="ARBA" id="ARBA00023125"/>
    </source>
</evidence>
<organism evidence="4 5">
    <name type="scientific">Amycolatopsis iheyensis</name>
    <dbReference type="NCBI Taxonomy" id="2945988"/>
    <lineage>
        <taxon>Bacteria</taxon>
        <taxon>Bacillati</taxon>
        <taxon>Actinomycetota</taxon>
        <taxon>Actinomycetes</taxon>
        <taxon>Pseudonocardiales</taxon>
        <taxon>Pseudonocardiaceae</taxon>
        <taxon>Amycolatopsis</taxon>
    </lineage>
</organism>
<dbReference type="Gene3D" id="1.10.357.10">
    <property type="entry name" value="Tetracycline Repressor, domain 2"/>
    <property type="match status" value="1"/>
</dbReference>
<dbReference type="PROSITE" id="PS50977">
    <property type="entry name" value="HTH_TETR_2"/>
    <property type="match status" value="1"/>
</dbReference>
<evidence type="ECO:0000313" key="5">
    <source>
        <dbReference type="Proteomes" id="UP001144096"/>
    </source>
</evidence>
<proteinExistence type="predicted"/>
<dbReference type="InterPro" id="IPR009057">
    <property type="entry name" value="Homeodomain-like_sf"/>
</dbReference>
<dbReference type="EMBL" id="JAMXQV010000006">
    <property type="protein sequence ID" value="MCR6483680.1"/>
    <property type="molecule type" value="Genomic_DNA"/>
</dbReference>